<protein>
    <submittedName>
        <fullName evidence="1">Uncharacterized protein</fullName>
    </submittedName>
</protein>
<name>A0A7M6DMM3_9CNID</name>
<organism evidence="1 2">
    <name type="scientific">Clytia hemisphaerica</name>
    <dbReference type="NCBI Taxonomy" id="252671"/>
    <lineage>
        <taxon>Eukaryota</taxon>
        <taxon>Metazoa</taxon>
        <taxon>Cnidaria</taxon>
        <taxon>Hydrozoa</taxon>
        <taxon>Hydroidolina</taxon>
        <taxon>Leptothecata</taxon>
        <taxon>Obeliida</taxon>
        <taxon>Clytiidae</taxon>
        <taxon>Clytia</taxon>
    </lineage>
</organism>
<evidence type="ECO:0000313" key="1">
    <source>
        <dbReference type="EnsemblMetazoa" id="CLYHEMP016502.1"/>
    </source>
</evidence>
<dbReference type="AlphaFoldDB" id="A0A7M6DMM3"/>
<dbReference type="Proteomes" id="UP000594262">
    <property type="component" value="Unplaced"/>
</dbReference>
<sequence length="101" mass="12075">KTVVKTKKPTEEQNKTTIRPRRINFPFFRDMLAFVMVPLVQRHLDEFKDLIWNPHRIRHQRDTYMADGVPNHMYDFPAKYSMEQCGKPLNKDTLDEAVQIT</sequence>
<accession>A0A7M6DMM3</accession>
<evidence type="ECO:0000313" key="2">
    <source>
        <dbReference type="Proteomes" id="UP000594262"/>
    </source>
</evidence>
<dbReference type="EnsemblMetazoa" id="CLYHEMT016502.1">
    <property type="protein sequence ID" value="CLYHEMP016502.1"/>
    <property type="gene ID" value="CLYHEMG016502"/>
</dbReference>
<reference evidence="1" key="1">
    <citation type="submission" date="2021-01" db="UniProtKB">
        <authorList>
            <consortium name="EnsemblMetazoa"/>
        </authorList>
    </citation>
    <scope>IDENTIFICATION</scope>
</reference>
<dbReference type="OrthoDB" id="5957366at2759"/>
<proteinExistence type="predicted"/>
<keyword evidence="2" id="KW-1185">Reference proteome</keyword>